<keyword evidence="1" id="KW-0802">TPR repeat</keyword>
<organism evidence="3 4">
    <name type="scientific">Candidatus Yanofskybacteria bacterium GW2011_GWA2_44_9</name>
    <dbReference type="NCBI Taxonomy" id="1619025"/>
    <lineage>
        <taxon>Bacteria</taxon>
        <taxon>Candidatus Yanofskyibacteriota</taxon>
    </lineage>
</organism>
<dbReference type="InterPro" id="IPR019734">
    <property type="entry name" value="TPR_rpt"/>
</dbReference>
<reference evidence="3 4" key="1">
    <citation type="journal article" date="2015" name="Nature">
        <title>rRNA introns, odd ribosomes, and small enigmatic genomes across a large radiation of phyla.</title>
        <authorList>
            <person name="Brown C.T."/>
            <person name="Hug L.A."/>
            <person name="Thomas B.C."/>
            <person name="Sharon I."/>
            <person name="Castelle C.J."/>
            <person name="Singh A."/>
            <person name="Wilkins M.J."/>
            <person name="Williams K.H."/>
            <person name="Banfield J.F."/>
        </authorList>
    </citation>
    <scope>NUCLEOTIDE SEQUENCE [LARGE SCALE GENOMIC DNA]</scope>
</reference>
<dbReference type="SMART" id="SM00028">
    <property type="entry name" value="TPR"/>
    <property type="match status" value="1"/>
</dbReference>
<dbReference type="Proteomes" id="UP000034032">
    <property type="component" value="Unassembled WGS sequence"/>
</dbReference>
<feature type="transmembrane region" description="Helical" evidence="2">
    <location>
        <begin position="80"/>
        <end position="109"/>
    </location>
</feature>
<gene>
    <name evidence="3" type="ORF">UW79_C0023G0028</name>
</gene>
<feature type="transmembrane region" description="Helical" evidence="2">
    <location>
        <begin position="345"/>
        <end position="365"/>
    </location>
</feature>
<accession>A0A0G1KCH5</accession>
<feature type="transmembrane region" description="Helical" evidence="2">
    <location>
        <begin position="6"/>
        <end position="25"/>
    </location>
</feature>
<protein>
    <submittedName>
        <fullName evidence="3">Cytochrome c biogenesis factor</fullName>
    </submittedName>
</protein>
<keyword evidence="2" id="KW-0472">Membrane</keyword>
<evidence type="ECO:0000313" key="4">
    <source>
        <dbReference type="Proteomes" id="UP000034032"/>
    </source>
</evidence>
<keyword evidence="2" id="KW-1133">Transmembrane helix</keyword>
<evidence type="ECO:0000256" key="2">
    <source>
        <dbReference type="SAM" id="Phobius"/>
    </source>
</evidence>
<dbReference type="PROSITE" id="PS50005">
    <property type="entry name" value="TPR"/>
    <property type="match status" value="1"/>
</dbReference>
<dbReference type="EMBL" id="LCJR01000023">
    <property type="protein sequence ID" value="KKT81255.1"/>
    <property type="molecule type" value="Genomic_DNA"/>
</dbReference>
<feature type="transmembrane region" description="Helical" evidence="2">
    <location>
        <begin position="266"/>
        <end position="284"/>
    </location>
</feature>
<feature type="repeat" description="TPR" evidence="1">
    <location>
        <begin position="597"/>
        <end position="630"/>
    </location>
</feature>
<feature type="transmembrane region" description="Helical" evidence="2">
    <location>
        <begin position="164"/>
        <end position="192"/>
    </location>
</feature>
<feature type="transmembrane region" description="Helical" evidence="2">
    <location>
        <begin position="115"/>
        <end position="135"/>
    </location>
</feature>
<dbReference type="SUPFAM" id="SSF48452">
    <property type="entry name" value="TPR-like"/>
    <property type="match status" value="1"/>
</dbReference>
<feature type="transmembrane region" description="Helical" evidence="2">
    <location>
        <begin position="291"/>
        <end position="308"/>
    </location>
</feature>
<feature type="transmembrane region" description="Helical" evidence="2">
    <location>
        <begin position="212"/>
        <end position="230"/>
    </location>
</feature>
<evidence type="ECO:0000313" key="3">
    <source>
        <dbReference type="EMBL" id="KKT81255.1"/>
    </source>
</evidence>
<dbReference type="PROSITE" id="PS50293">
    <property type="entry name" value="TPR_REGION"/>
    <property type="match status" value="1"/>
</dbReference>
<dbReference type="Gene3D" id="1.25.40.10">
    <property type="entry name" value="Tetratricopeptide repeat domain"/>
    <property type="match status" value="1"/>
</dbReference>
<evidence type="ECO:0000256" key="1">
    <source>
        <dbReference type="PROSITE-ProRule" id="PRU00339"/>
    </source>
</evidence>
<sequence length="634" mass="72825">MASNKFIKILVFFLLLTLYGSLLIYKIELPSGDDMARHLKNGELILRGDFRIIYSNLYTYTEPEHPFVNHNWLFAVMAHLFYLGIGWAGLVIFKTIVFLAAFCLVFAIAVRKSNFWLASVLSLPTIMILMARTILRPEMMSFLFIAISLYLLADLNEHPQSKRIFWLIPVQLIWVNMHLFFIVGIALVGGFLIEKFIKDYKNFRKNQLTKKLAFLLLALIAVSLINPNGLEGALYPVNIFNNYGINVLENYPPSYFLKSSPPLDNIPIRFFQWAAVILAVSFLINRRAMPIFYFLAAAATAMGGFMMFRLLSFFGLVFLPAASSNLKNIFIWLKNKFKKSILGDNLERISIITFIIFICYLIFLGNTGSLLNYKKLGLGLTANSNQAANFFIEQDLQGPIFNDFDSGSYLIYRLYPRWKVFVDNRPEAHSATFLSETYMSALSSEDGWQNIDAQYGFNTIFLYMYSRNGHMRSFTINRIYDPNWRLVYANSYNLILVRNNIENKKVIDEFEITPENVQIKLEGLSRSQNYDDQVAAADIYNLLGRFDLGREKLYSVAQKWPEKGKIWLVLGYLELEKNPVMATAHFERAISSGYKTPEAYASLGTSYKRIGEDEKAEEAFGTVLKIDPSYFDSK</sequence>
<dbReference type="InterPro" id="IPR011990">
    <property type="entry name" value="TPR-like_helical_dom_sf"/>
</dbReference>
<comment type="caution">
    <text evidence="3">The sequence shown here is derived from an EMBL/GenBank/DDBJ whole genome shotgun (WGS) entry which is preliminary data.</text>
</comment>
<proteinExistence type="predicted"/>
<keyword evidence="2" id="KW-0812">Transmembrane</keyword>
<name>A0A0G1KCH5_9BACT</name>
<dbReference type="AlphaFoldDB" id="A0A0G1KCH5"/>